<dbReference type="Pfam" id="PF07690">
    <property type="entry name" value="MFS_1"/>
    <property type="match status" value="1"/>
</dbReference>
<keyword evidence="7" id="KW-1185">Reference proteome</keyword>
<comment type="caution">
    <text evidence="6">The sequence shown here is derived from an EMBL/GenBank/DDBJ whole genome shotgun (WGS) entry which is preliminary data.</text>
</comment>
<feature type="transmembrane region" description="Helical" evidence="4">
    <location>
        <begin position="249"/>
        <end position="270"/>
    </location>
</feature>
<evidence type="ECO:0000256" key="2">
    <source>
        <dbReference type="ARBA" id="ARBA00022989"/>
    </source>
</evidence>
<feature type="transmembrane region" description="Helical" evidence="4">
    <location>
        <begin position="279"/>
        <end position="297"/>
    </location>
</feature>
<dbReference type="InterPro" id="IPR020846">
    <property type="entry name" value="MFS_dom"/>
</dbReference>
<dbReference type="PROSITE" id="PS50850">
    <property type="entry name" value="MFS"/>
    <property type="match status" value="1"/>
</dbReference>
<protein>
    <submittedName>
        <fullName evidence="6">MFS transporter</fullName>
    </submittedName>
</protein>
<dbReference type="PANTHER" id="PTHR23521">
    <property type="entry name" value="TRANSPORTER MFS SUPERFAMILY"/>
    <property type="match status" value="1"/>
</dbReference>
<dbReference type="InterPro" id="IPR036259">
    <property type="entry name" value="MFS_trans_sf"/>
</dbReference>
<dbReference type="AlphaFoldDB" id="A0A9X2KZ27"/>
<dbReference type="RefSeq" id="WP_241552683.1">
    <property type="nucleotide sequence ID" value="NZ_JANCNS010000003.1"/>
</dbReference>
<feature type="transmembrane region" description="Helical" evidence="4">
    <location>
        <begin position="370"/>
        <end position="388"/>
    </location>
</feature>
<keyword evidence="3 4" id="KW-0472">Membrane</keyword>
<feature type="transmembrane region" description="Helical" evidence="4">
    <location>
        <begin position="98"/>
        <end position="118"/>
    </location>
</feature>
<reference evidence="6" key="1">
    <citation type="submission" date="2022-07" db="EMBL/GenBank/DDBJ databases">
        <title>Gramela sediminis sp. nov., isolated from deep-sea sediment of the Indian Ocean.</title>
        <authorList>
            <person name="Shi H."/>
        </authorList>
    </citation>
    <scope>NUCLEOTIDE SEQUENCE</scope>
    <source>
        <strain evidence="6">GC03-9</strain>
    </source>
</reference>
<keyword evidence="2 4" id="KW-1133">Transmembrane helix</keyword>
<feature type="domain" description="Major facilitator superfamily (MFS) profile" evidence="5">
    <location>
        <begin position="1"/>
        <end position="392"/>
    </location>
</feature>
<dbReference type="GO" id="GO:0022857">
    <property type="term" value="F:transmembrane transporter activity"/>
    <property type="evidence" value="ECO:0007669"/>
    <property type="project" value="InterPro"/>
</dbReference>
<evidence type="ECO:0000259" key="5">
    <source>
        <dbReference type="PROSITE" id="PS50850"/>
    </source>
</evidence>
<feature type="transmembrane region" description="Helical" evidence="4">
    <location>
        <begin position="130"/>
        <end position="150"/>
    </location>
</feature>
<evidence type="ECO:0000313" key="6">
    <source>
        <dbReference type="EMBL" id="MCP9201013.1"/>
    </source>
</evidence>
<gene>
    <name evidence="6" type="ORF">MKO06_13935</name>
</gene>
<dbReference type="PANTHER" id="PTHR23521:SF3">
    <property type="entry name" value="MFS TRANSPORTER"/>
    <property type="match status" value="1"/>
</dbReference>
<dbReference type="InterPro" id="IPR011701">
    <property type="entry name" value="MFS"/>
</dbReference>
<sequence length="392" mass="42621">MKATRRILPVIVIAQFFCTSLWFAGNGVMSDLLINFSLAPEALGHLTSAVQLGFICGTLIFAFLTISDRFSPSRVFFFCALAGAIFNLGILFENNSLSSLIVFRFLTGLSLAGIYPVGMKIAADYFDKGLGKSLGYLVGALVVGTALPHLLKAVSGSIQLDWRWVIGFTSVLAIAGGLMILLFVPDGPFRTRKQKPDLGLVFKVFRHKEFRAAAFGYFGHMWELYSFWAFVPVLLAYFKLNNPEVQFSISFLSFWIIGLGGVACVIGGYLSERFGTKNIAGLALLSSGFCCLISPWILAGNSFLLIVIFLIFWGLVVVADSPLFSSLVASNTSPSSRGTALTIVNCIGFSITIISIQLVNYLANLVKPEYLMIFLAIGPVLGLTGLFSKKLN</sequence>
<feature type="transmembrane region" description="Helical" evidence="4">
    <location>
        <begin position="215"/>
        <end position="237"/>
    </location>
</feature>
<feature type="transmembrane region" description="Helical" evidence="4">
    <location>
        <begin position="45"/>
        <end position="66"/>
    </location>
</feature>
<feature type="transmembrane region" description="Helical" evidence="4">
    <location>
        <begin position="162"/>
        <end position="184"/>
    </location>
</feature>
<accession>A0A9X2KZ27</accession>
<evidence type="ECO:0000313" key="7">
    <source>
        <dbReference type="Proteomes" id="UP001155280"/>
    </source>
</evidence>
<dbReference type="Proteomes" id="UP001155280">
    <property type="component" value="Unassembled WGS sequence"/>
</dbReference>
<feature type="transmembrane region" description="Helical" evidence="4">
    <location>
        <begin position="340"/>
        <end position="358"/>
    </location>
</feature>
<evidence type="ECO:0000256" key="4">
    <source>
        <dbReference type="SAM" id="Phobius"/>
    </source>
</evidence>
<keyword evidence="1 4" id="KW-0812">Transmembrane</keyword>
<organism evidence="6 7">
    <name type="scientific">Christiangramia oceanisediminis</name>
    <dbReference type="NCBI Taxonomy" id="2920386"/>
    <lineage>
        <taxon>Bacteria</taxon>
        <taxon>Pseudomonadati</taxon>
        <taxon>Bacteroidota</taxon>
        <taxon>Flavobacteriia</taxon>
        <taxon>Flavobacteriales</taxon>
        <taxon>Flavobacteriaceae</taxon>
        <taxon>Christiangramia</taxon>
    </lineage>
</organism>
<proteinExistence type="predicted"/>
<dbReference type="SUPFAM" id="SSF103473">
    <property type="entry name" value="MFS general substrate transporter"/>
    <property type="match status" value="1"/>
</dbReference>
<feature type="transmembrane region" description="Helical" evidence="4">
    <location>
        <begin position="303"/>
        <end position="328"/>
    </location>
</feature>
<evidence type="ECO:0000256" key="3">
    <source>
        <dbReference type="ARBA" id="ARBA00023136"/>
    </source>
</evidence>
<evidence type="ECO:0000256" key="1">
    <source>
        <dbReference type="ARBA" id="ARBA00022692"/>
    </source>
</evidence>
<feature type="transmembrane region" description="Helical" evidence="4">
    <location>
        <begin position="75"/>
        <end position="92"/>
    </location>
</feature>
<feature type="transmembrane region" description="Helical" evidence="4">
    <location>
        <begin position="7"/>
        <end position="25"/>
    </location>
</feature>
<dbReference type="Gene3D" id="1.20.1250.20">
    <property type="entry name" value="MFS general substrate transporter like domains"/>
    <property type="match status" value="1"/>
</dbReference>
<dbReference type="GO" id="GO:0005886">
    <property type="term" value="C:plasma membrane"/>
    <property type="evidence" value="ECO:0007669"/>
    <property type="project" value="TreeGrafter"/>
</dbReference>
<name>A0A9X2KZ27_9FLAO</name>
<dbReference type="EMBL" id="JANCNS010000003">
    <property type="protein sequence ID" value="MCP9201013.1"/>
    <property type="molecule type" value="Genomic_DNA"/>
</dbReference>